<dbReference type="Proteomes" id="UP000289738">
    <property type="component" value="Chromosome A05"/>
</dbReference>
<protein>
    <submittedName>
        <fullName evidence="1">Uncharacterized protein</fullName>
    </submittedName>
</protein>
<name>A0A445D1I4_ARAHY</name>
<evidence type="ECO:0000313" key="1">
    <source>
        <dbReference type="EMBL" id="RYR57018.1"/>
    </source>
</evidence>
<gene>
    <name evidence="1" type="ORF">Ahy_A05g022755</name>
</gene>
<dbReference type="AlphaFoldDB" id="A0A445D1I4"/>
<dbReference type="EMBL" id="SDMP01000005">
    <property type="protein sequence ID" value="RYR57018.1"/>
    <property type="molecule type" value="Genomic_DNA"/>
</dbReference>
<accession>A0A445D1I4</accession>
<sequence length="333" mass="38686">MEGHNRTTCRVCRGISELEGRGNDTFDNDLDDHMNIEDDSLVYDESASYSSNEVLFVLLLWLDTSLWRILSCFFCLQITSTNTSSILDPTIVVQSSKSTKISDLTSILPIQPKKLFHSNITREATTPPNGQPHVRIGAVLPKTLIAFEPTPSIMLTDSQVDVVAYIFFGYVRSIQLVITKEKYYRSTFRYLEPERCVKSRVINLVALMMALICFKRQIYTDRKAAYLEAMLDDHIFYDDKSKIVDYSSFWPITPFDLPLKKNISNDSGVWVTTWMREYTLQDDFYIQQINNSTRMRLAVDLVLEEFNDLCLIIQKKSWQYRTKVEAEHENIWE</sequence>
<keyword evidence="2" id="KW-1185">Reference proteome</keyword>
<organism evidence="1 2">
    <name type="scientific">Arachis hypogaea</name>
    <name type="common">Peanut</name>
    <dbReference type="NCBI Taxonomy" id="3818"/>
    <lineage>
        <taxon>Eukaryota</taxon>
        <taxon>Viridiplantae</taxon>
        <taxon>Streptophyta</taxon>
        <taxon>Embryophyta</taxon>
        <taxon>Tracheophyta</taxon>
        <taxon>Spermatophyta</taxon>
        <taxon>Magnoliopsida</taxon>
        <taxon>eudicotyledons</taxon>
        <taxon>Gunneridae</taxon>
        <taxon>Pentapetalae</taxon>
        <taxon>rosids</taxon>
        <taxon>fabids</taxon>
        <taxon>Fabales</taxon>
        <taxon>Fabaceae</taxon>
        <taxon>Papilionoideae</taxon>
        <taxon>50 kb inversion clade</taxon>
        <taxon>dalbergioids sensu lato</taxon>
        <taxon>Dalbergieae</taxon>
        <taxon>Pterocarpus clade</taxon>
        <taxon>Arachis</taxon>
    </lineage>
</organism>
<comment type="caution">
    <text evidence="1">The sequence shown here is derived from an EMBL/GenBank/DDBJ whole genome shotgun (WGS) entry which is preliminary data.</text>
</comment>
<proteinExistence type="predicted"/>
<reference evidence="1 2" key="1">
    <citation type="submission" date="2019-01" db="EMBL/GenBank/DDBJ databases">
        <title>Sequencing of cultivated peanut Arachis hypogaea provides insights into genome evolution and oil improvement.</title>
        <authorList>
            <person name="Chen X."/>
        </authorList>
    </citation>
    <scope>NUCLEOTIDE SEQUENCE [LARGE SCALE GENOMIC DNA]</scope>
    <source>
        <strain evidence="2">cv. Fuhuasheng</strain>
        <tissue evidence="1">Leaves</tissue>
    </source>
</reference>
<evidence type="ECO:0000313" key="2">
    <source>
        <dbReference type="Proteomes" id="UP000289738"/>
    </source>
</evidence>